<dbReference type="Pfam" id="PF00400">
    <property type="entry name" value="WD40"/>
    <property type="match status" value="5"/>
</dbReference>
<feature type="compositionally biased region" description="Basic residues" evidence="10">
    <location>
        <begin position="31"/>
        <end position="44"/>
    </location>
</feature>
<comment type="caution">
    <text evidence="12">The sequence shown here is derived from an EMBL/GenBank/DDBJ whole genome shotgun (WGS) entry which is preliminary data.</text>
</comment>
<reference evidence="13" key="1">
    <citation type="journal article" date="2011" name="Genome Biol.">
        <title>Comparative and functional genomics provide insights into the pathogenicity of dermatophytic fungi.</title>
        <authorList>
            <person name="Burmester A."/>
            <person name="Shelest E."/>
            <person name="Gloeckner G."/>
            <person name="Heddergott C."/>
            <person name="Schindler S."/>
            <person name="Staib P."/>
            <person name="Heidel A."/>
            <person name="Felder M."/>
            <person name="Petzold A."/>
            <person name="Szafranski K."/>
            <person name="Feuermann M."/>
            <person name="Pedruzzi I."/>
            <person name="Priebe S."/>
            <person name="Groth M."/>
            <person name="Winkler R."/>
            <person name="Li W."/>
            <person name="Kniemeyer O."/>
            <person name="Schroeckh V."/>
            <person name="Hertweck C."/>
            <person name="Hube B."/>
            <person name="White T.C."/>
            <person name="Platzer M."/>
            <person name="Guthke R."/>
            <person name="Heitman J."/>
            <person name="Woestemeyer J."/>
            <person name="Zipfel P.F."/>
            <person name="Monod M."/>
            <person name="Brakhage A.A."/>
        </authorList>
    </citation>
    <scope>NUCLEOTIDE SEQUENCE [LARGE SCALE GENOMIC DNA]</scope>
    <source>
        <strain evidence="13">ATCC MYA-4681 / CBS 112371</strain>
    </source>
</reference>
<dbReference type="GeneID" id="9524364"/>
<evidence type="ECO:0000313" key="13">
    <source>
        <dbReference type="Proteomes" id="UP000008866"/>
    </source>
</evidence>
<dbReference type="EMBL" id="ABSU01000003">
    <property type="protein sequence ID" value="EFE35647.1"/>
    <property type="molecule type" value="Genomic_DNA"/>
</dbReference>
<dbReference type="InterPro" id="IPR015943">
    <property type="entry name" value="WD40/YVTN_repeat-like_dom_sf"/>
</dbReference>
<proteinExistence type="inferred from homology"/>
<sequence>MSCCTSNANPGRRRSTLRSRVRPLTSGGEHHQHHLLHHHHHHHHQTQDGIGRVHDGSHREAASLFAGESNQSAIVETDETLAATAPRSKHRHSKSFSSILHGASELKTITRSLSISIRNKGKRAAQVPGEQLLENQGHDESKAGWFRSHRLPRRRSLGGICNLNKFYPPVSSPPLPSNFKDFACTQQNGELVGGAAGRKGMLAPPPKGEDEGMEIFELAGHLGVKLALDSESGISINIRDTDDNAKKLDCIRKDPVSLPAELMAHILSFLDADSLKNAELVSRSWNVHASSSNVWREVFYREYRDSRNVTRTPGIPKRAMGLGRKKPAQDWKKVYKVRHTLENRWKSGKAAAIYLHGHQDSVYCVQFDEYAIPLTYSLSSAPCLTDNLARNKIITGSRDRTIRVWDARYPWPCLKVIGAHQATSDSSVPVTPWPITPPADSTGSSPFISICPPVASTADLISHHESGEYHNASILCLQFDDKIMVTGSSDASCIVWDMQDDYRPIRRLKWHQAGVLDVCFDDKHIVSCSKDTTICVWDRETGQLLKRLLGHRGPVNAVQLRGDLVVSASGDGVAKLWNISSGLCIKEFASKDRGLACVEFSEDARTILAGGNDQVIYQFDANTGELVKELEGHSGLVRSLHMDNVNGRVISGSYDMSIKVFDAKAGKLSVDLPGWTTSWMLSAKSDYRRIVATSQDARAVIMDFGYGLDGIESLEG</sequence>
<feature type="repeat" description="WD" evidence="9">
    <location>
        <begin position="548"/>
        <end position="587"/>
    </location>
</feature>
<feature type="repeat" description="WD" evidence="9">
    <location>
        <begin position="630"/>
        <end position="671"/>
    </location>
</feature>
<dbReference type="CDD" id="cd00200">
    <property type="entry name" value="WD40"/>
    <property type="match status" value="1"/>
</dbReference>
<evidence type="ECO:0000256" key="8">
    <source>
        <dbReference type="ARBA" id="ARBA00032113"/>
    </source>
</evidence>
<keyword evidence="5 9" id="KW-0853">WD repeat</keyword>
<dbReference type="PRINTS" id="PR00320">
    <property type="entry name" value="GPROTEINBRPT"/>
</dbReference>
<dbReference type="PANTHER" id="PTHR22847:SF745">
    <property type="entry name" value="F-BOX_WD REPEAT-CONTAINING PROTEIN 7"/>
    <property type="match status" value="1"/>
</dbReference>
<evidence type="ECO:0000256" key="1">
    <source>
        <dbReference type="ARBA" id="ARBA00002730"/>
    </source>
</evidence>
<dbReference type="PANTHER" id="PTHR22847">
    <property type="entry name" value="WD40 REPEAT PROTEIN"/>
    <property type="match status" value="1"/>
</dbReference>
<protein>
    <recommendedName>
        <fullName evidence="4">Probable E3 ubiquitin ligase complex SCF subunit sconB</fullName>
    </recommendedName>
    <alternativeName>
        <fullName evidence="8">Sulfur controller B</fullName>
    </alternativeName>
    <alternativeName>
        <fullName evidence="7">Sulfur metabolite repression control protein B</fullName>
    </alternativeName>
</protein>
<dbReference type="InterPro" id="IPR036047">
    <property type="entry name" value="F-box-like_dom_sf"/>
</dbReference>
<dbReference type="SUPFAM" id="SSF50978">
    <property type="entry name" value="WD40 repeat-like"/>
    <property type="match status" value="1"/>
</dbReference>
<dbReference type="Proteomes" id="UP000008866">
    <property type="component" value="Unassembled WGS sequence"/>
</dbReference>
<evidence type="ECO:0000256" key="6">
    <source>
        <dbReference type="ARBA" id="ARBA00022737"/>
    </source>
</evidence>
<feature type="compositionally biased region" description="Basic residues" evidence="10">
    <location>
        <begin position="11"/>
        <end position="21"/>
    </location>
</feature>
<dbReference type="Gene3D" id="2.130.10.10">
    <property type="entry name" value="YVTN repeat-like/Quinoprotein amine dehydrogenase"/>
    <property type="match status" value="2"/>
</dbReference>
<evidence type="ECO:0000256" key="7">
    <source>
        <dbReference type="ARBA" id="ARBA00030034"/>
    </source>
</evidence>
<dbReference type="AlphaFoldDB" id="D4AN86"/>
<dbReference type="PROSITE" id="PS50082">
    <property type="entry name" value="WD_REPEATS_2"/>
    <property type="match status" value="5"/>
</dbReference>
<dbReference type="SUPFAM" id="SSF81383">
    <property type="entry name" value="F-box domain"/>
    <property type="match status" value="1"/>
</dbReference>
<dbReference type="PROSITE" id="PS00678">
    <property type="entry name" value="WD_REPEATS_1"/>
    <property type="match status" value="2"/>
</dbReference>
<dbReference type="OMA" id="DILEANW"/>
<dbReference type="STRING" id="663331.D4AN86"/>
<evidence type="ECO:0000256" key="4">
    <source>
        <dbReference type="ARBA" id="ARBA00015819"/>
    </source>
</evidence>
<keyword evidence="6" id="KW-0677">Repeat</keyword>
<evidence type="ECO:0000313" key="12">
    <source>
        <dbReference type="EMBL" id="EFE35647.1"/>
    </source>
</evidence>
<evidence type="ECO:0000256" key="3">
    <source>
        <dbReference type="ARBA" id="ARBA00011725"/>
    </source>
</evidence>
<dbReference type="Gene3D" id="1.20.1280.50">
    <property type="match status" value="1"/>
</dbReference>
<dbReference type="PROSITE" id="PS50294">
    <property type="entry name" value="WD_REPEATS_REGION"/>
    <property type="match status" value="1"/>
</dbReference>
<dbReference type="KEGG" id="abe:ARB_05691"/>
<dbReference type="SMART" id="SM00256">
    <property type="entry name" value="FBOX"/>
    <property type="match status" value="1"/>
</dbReference>
<gene>
    <name evidence="12" type="ORF">ARB_05691</name>
</gene>
<dbReference type="SMART" id="SM00320">
    <property type="entry name" value="WD40"/>
    <property type="match status" value="6"/>
</dbReference>
<comment type="function">
    <text evidence="1">Component of the SCF(sconB) E3 ubiquitin ligase complex involved in the regulation of sulfur metabolite repression, probably by mediating the inactivation or degradation of the metR transcription factor.</text>
</comment>
<feature type="repeat" description="WD" evidence="9">
    <location>
        <begin position="467"/>
        <end position="499"/>
    </location>
</feature>
<feature type="repeat" description="WD" evidence="9">
    <location>
        <begin position="508"/>
        <end position="547"/>
    </location>
</feature>
<dbReference type="InterPro" id="IPR020472">
    <property type="entry name" value="WD40_PAC1"/>
</dbReference>
<organism evidence="12 13">
    <name type="scientific">Arthroderma benhamiae (strain ATCC MYA-4681 / CBS 112371)</name>
    <name type="common">Trichophyton mentagrophytes</name>
    <dbReference type="NCBI Taxonomy" id="663331"/>
    <lineage>
        <taxon>Eukaryota</taxon>
        <taxon>Fungi</taxon>
        <taxon>Dikarya</taxon>
        <taxon>Ascomycota</taxon>
        <taxon>Pezizomycotina</taxon>
        <taxon>Eurotiomycetes</taxon>
        <taxon>Eurotiomycetidae</taxon>
        <taxon>Onygenales</taxon>
        <taxon>Arthrodermataceae</taxon>
        <taxon>Trichophyton</taxon>
    </lineage>
</organism>
<accession>D4AN86</accession>
<evidence type="ECO:0000256" key="9">
    <source>
        <dbReference type="PROSITE-ProRule" id="PRU00221"/>
    </source>
</evidence>
<dbReference type="InterPro" id="IPR036322">
    <property type="entry name" value="WD40_repeat_dom_sf"/>
</dbReference>
<dbReference type="RefSeq" id="XP_003016292.1">
    <property type="nucleotide sequence ID" value="XM_003016246.1"/>
</dbReference>
<evidence type="ECO:0000259" key="11">
    <source>
        <dbReference type="PROSITE" id="PS50181"/>
    </source>
</evidence>
<keyword evidence="13" id="KW-1185">Reference proteome</keyword>
<feature type="repeat" description="WD" evidence="9">
    <location>
        <begin position="393"/>
        <end position="406"/>
    </location>
</feature>
<name>D4AN86_ARTBC</name>
<dbReference type="InterPro" id="IPR001680">
    <property type="entry name" value="WD40_rpt"/>
</dbReference>
<comment type="similarity">
    <text evidence="2">Belongs to the WD repeat MET30/SCONB/SCON-2 family.</text>
</comment>
<evidence type="ECO:0000256" key="10">
    <source>
        <dbReference type="SAM" id="MobiDB-lite"/>
    </source>
</evidence>
<dbReference type="InterPro" id="IPR001810">
    <property type="entry name" value="F-box_dom"/>
</dbReference>
<feature type="domain" description="F-box" evidence="11">
    <location>
        <begin position="252"/>
        <end position="298"/>
    </location>
</feature>
<dbReference type="eggNOG" id="KOG0281">
    <property type="taxonomic scope" value="Eukaryota"/>
</dbReference>
<comment type="subunit">
    <text evidence="3">Component of the SCF(sconB) E3 ubiquitin ligase complex.</text>
</comment>
<evidence type="ECO:0000256" key="2">
    <source>
        <dbReference type="ARBA" id="ARBA00007968"/>
    </source>
</evidence>
<dbReference type="HOGENOM" id="CLU_000288_103_4_1"/>
<dbReference type="InterPro" id="IPR019775">
    <property type="entry name" value="WD40_repeat_CS"/>
</dbReference>
<feature type="region of interest" description="Disordered" evidence="10">
    <location>
        <begin position="1"/>
        <end position="54"/>
    </location>
</feature>
<dbReference type="PROSITE" id="PS50181">
    <property type="entry name" value="FBOX"/>
    <property type="match status" value="1"/>
</dbReference>
<evidence type="ECO:0000256" key="5">
    <source>
        <dbReference type="ARBA" id="ARBA00022574"/>
    </source>
</evidence>
<dbReference type="Pfam" id="PF12937">
    <property type="entry name" value="F-box-like"/>
    <property type="match status" value="1"/>
</dbReference>